<dbReference type="GO" id="GO:0005829">
    <property type="term" value="C:cytosol"/>
    <property type="evidence" value="ECO:0007669"/>
    <property type="project" value="UniProtKB-SubCell"/>
</dbReference>
<keyword evidence="9" id="KW-0676">Redox-active center</keyword>
<keyword evidence="8" id="KW-1015">Disulfide bond</keyword>
<evidence type="ECO:0000256" key="2">
    <source>
        <dbReference type="ARBA" id="ARBA00004514"/>
    </source>
</evidence>
<dbReference type="InterPro" id="IPR051441">
    <property type="entry name" value="SelW_related"/>
</dbReference>
<evidence type="ECO:0000313" key="17">
    <source>
        <dbReference type="Proteomes" id="UP000694620"/>
    </source>
</evidence>
<keyword evidence="3" id="KW-1003">Cell membrane</keyword>
<evidence type="ECO:0000256" key="1">
    <source>
        <dbReference type="ARBA" id="ARBA00004342"/>
    </source>
</evidence>
<comment type="similarity">
    <text evidence="13">Belongs to the SelWTH family.</text>
</comment>
<dbReference type="AlphaFoldDB" id="A0A8C4TKX1"/>
<evidence type="ECO:0000256" key="13">
    <source>
        <dbReference type="ARBA" id="ARBA00060789"/>
    </source>
</evidence>
<evidence type="ECO:0000256" key="9">
    <source>
        <dbReference type="ARBA" id="ARBA00023284"/>
    </source>
</evidence>
<dbReference type="SUPFAM" id="SSF52833">
    <property type="entry name" value="Thioredoxin-like"/>
    <property type="match status" value="1"/>
</dbReference>
<evidence type="ECO:0000256" key="3">
    <source>
        <dbReference type="ARBA" id="ARBA00022475"/>
    </source>
</evidence>
<name>A0A8C4TKX1_ERPCA</name>
<keyword evidence="6" id="KW-0007">Acetylation</keyword>
<dbReference type="GO" id="GO:0005886">
    <property type="term" value="C:plasma membrane"/>
    <property type="evidence" value="ECO:0007669"/>
    <property type="project" value="UniProtKB-SubCell"/>
</dbReference>
<reference evidence="16" key="2">
    <citation type="submission" date="2025-08" db="UniProtKB">
        <authorList>
            <consortium name="Ensembl"/>
        </authorList>
    </citation>
    <scope>IDENTIFICATION</scope>
</reference>
<dbReference type="GeneTree" id="ENSGT00390000010440"/>
<evidence type="ECO:0000256" key="15">
    <source>
        <dbReference type="ARBA" id="ARBA00069166"/>
    </source>
</evidence>
<organism evidence="16 17">
    <name type="scientific">Erpetoichthys calabaricus</name>
    <name type="common">Rope fish</name>
    <name type="synonym">Calamoichthys calabaricus</name>
    <dbReference type="NCBI Taxonomy" id="27687"/>
    <lineage>
        <taxon>Eukaryota</taxon>
        <taxon>Metazoa</taxon>
        <taxon>Chordata</taxon>
        <taxon>Craniata</taxon>
        <taxon>Vertebrata</taxon>
        <taxon>Euteleostomi</taxon>
        <taxon>Actinopterygii</taxon>
        <taxon>Polypteriformes</taxon>
        <taxon>Polypteridae</taxon>
        <taxon>Erpetoichthys</taxon>
    </lineage>
</organism>
<proteinExistence type="inferred from homology"/>
<dbReference type="GO" id="GO:0043066">
    <property type="term" value="P:negative regulation of apoptotic process"/>
    <property type="evidence" value="ECO:0007669"/>
    <property type="project" value="TreeGrafter"/>
</dbReference>
<dbReference type="Gene3D" id="3.40.30.10">
    <property type="entry name" value="Glutaredoxin"/>
    <property type="match status" value="1"/>
</dbReference>
<evidence type="ECO:0000256" key="8">
    <source>
        <dbReference type="ARBA" id="ARBA00023157"/>
    </source>
</evidence>
<dbReference type="Proteomes" id="UP000694620">
    <property type="component" value="Chromosome 17"/>
</dbReference>
<keyword evidence="4" id="KW-0963">Cytoplasm</keyword>
<comment type="function">
    <text evidence="12">Increases cell migration by inducing filopodia formation at the leading edge of migrating cells. Plays a role in regulation of apoptosis, possibly through control of CASP3. May be involved in a redox-related process.</text>
</comment>
<evidence type="ECO:0000256" key="7">
    <source>
        <dbReference type="ARBA" id="ARBA00023136"/>
    </source>
</evidence>
<dbReference type="GO" id="GO:0051491">
    <property type="term" value="P:positive regulation of filopodium assembly"/>
    <property type="evidence" value="ECO:0007669"/>
    <property type="project" value="TreeGrafter"/>
</dbReference>
<dbReference type="NCBIfam" id="TIGR02174">
    <property type="entry name" value="CXXU_selWTH"/>
    <property type="match status" value="1"/>
</dbReference>
<dbReference type="FunFam" id="3.40.30.10:FF:000131">
    <property type="entry name" value="migration and invasion enhancer 1"/>
    <property type="match status" value="1"/>
</dbReference>
<reference evidence="16" key="1">
    <citation type="submission" date="2021-06" db="EMBL/GenBank/DDBJ databases">
        <authorList>
            <consortium name="Wellcome Sanger Institute Data Sharing"/>
        </authorList>
    </citation>
    <scope>NUCLEOTIDE SEQUENCE [LARGE SCALE GENOMIC DNA]</scope>
</reference>
<reference evidence="16" key="3">
    <citation type="submission" date="2025-09" db="UniProtKB">
        <authorList>
            <consortium name="Ensembl"/>
        </authorList>
    </citation>
    <scope>IDENTIFICATION</scope>
</reference>
<comment type="subcellular location">
    <subcellularLocation>
        <location evidence="1">Cell membrane</location>
        <topology evidence="1">Lipid-anchor</topology>
        <orientation evidence="1">Cytoplasmic side</orientation>
    </subcellularLocation>
    <subcellularLocation>
        <location evidence="2">Cytoplasm</location>
        <location evidence="2">Cytosol</location>
    </subcellularLocation>
</comment>
<evidence type="ECO:0000256" key="5">
    <source>
        <dbReference type="ARBA" id="ARBA00022703"/>
    </source>
</evidence>
<keyword evidence="11" id="KW-0636">Prenylation</keyword>
<dbReference type="PANTHER" id="PTHR15124:SF27">
    <property type="entry name" value="MIGRATION AND INVASION ENHANCER 1"/>
    <property type="match status" value="1"/>
</dbReference>
<evidence type="ECO:0000256" key="6">
    <source>
        <dbReference type="ARBA" id="ARBA00022990"/>
    </source>
</evidence>
<keyword evidence="10" id="KW-0449">Lipoprotein</keyword>
<evidence type="ECO:0000313" key="16">
    <source>
        <dbReference type="Ensembl" id="ENSECRP00000032063.1"/>
    </source>
</evidence>
<keyword evidence="7" id="KW-0472">Membrane</keyword>
<keyword evidence="5" id="KW-0053">Apoptosis</keyword>
<dbReference type="InterPro" id="IPR011893">
    <property type="entry name" value="Selenoprotein_Rdx-typ"/>
</dbReference>
<sequence>GYESRYHALATKIKEHVPDAEISGDKGRKTSFEITLNDQLIFSKLKMGGFPFDEDVIQEVKKASHGEPVSLIQKKKSGCIII</sequence>
<dbReference type="Pfam" id="PF10262">
    <property type="entry name" value="Rdx"/>
    <property type="match status" value="1"/>
</dbReference>
<dbReference type="PANTHER" id="PTHR15124">
    <property type="entry name" value="SELENOPROTEIN W"/>
    <property type="match status" value="1"/>
</dbReference>
<evidence type="ECO:0000256" key="11">
    <source>
        <dbReference type="ARBA" id="ARBA00023289"/>
    </source>
</evidence>
<protein>
    <recommendedName>
        <fullName evidence="15">Migration and invasion enhancer 1</fullName>
    </recommendedName>
</protein>
<evidence type="ECO:0000256" key="4">
    <source>
        <dbReference type="ARBA" id="ARBA00022490"/>
    </source>
</evidence>
<dbReference type="GO" id="GO:0006915">
    <property type="term" value="P:apoptotic process"/>
    <property type="evidence" value="ECO:0007669"/>
    <property type="project" value="UniProtKB-KW"/>
</dbReference>
<evidence type="ECO:0000256" key="10">
    <source>
        <dbReference type="ARBA" id="ARBA00023288"/>
    </source>
</evidence>
<accession>A0A8C4TKX1</accession>
<evidence type="ECO:0000256" key="12">
    <source>
        <dbReference type="ARBA" id="ARBA00055778"/>
    </source>
</evidence>
<comment type="subunit">
    <text evidence="14">Interacts with GPX1.</text>
</comment>
<dbReference type="Ensembl" id="ENSECRT00000032772.1">
    <property type="protein sequence ID" value="ENSECRP00000032063.1"/>
    <property type="gene ID" value="ENSECRG00000021733.1"/>
</dbReference>
<keyword evidence="17" id="KW-1185">Reference proteome</keyword>
<evidence type="ECO:0000256" key="14">
    <source>
        <dbReference type="ARBA" id="ARBA00065658"/>
    </source>
</evidence>
<dbReference type="InterPro" id="IPR036249">
    <property type="entry name" value="Thioredoxin-like_sf"/>
</dbReference>